<organism evidence="2 3">
    <name type="scientific">Achromobacter kerstersii</name>
    <dbReference type="NCBI Taxonomy" id="1353890"/>
    <lineage>
        <taxon>Bacteria</taxon>
        <taxon>Pseudomonadati</taxon>
        <taxon>Pseudomonadota</taxon>
        <taxon>Betaproteobacteria</taxon>
        <taxon>Burkholderiales</taxon>
        <taxon>Alcaligenaceae</taxon>
        <taxon>Achromobacter</taxon>
    </lineage>
</organism>
<accession>A0A6S7ASF4</accession>
<dbReference type="GO" id="GO:0016812">
    <property type="term" value="F:hydrolase activity, acting on carbon-nitrogen (but not peptide) bonds, in cyclic amides"/>
    <property type="evidence" value="ECO:0007669"/>
    <property type="project" value="TreeGrafter"/>
</dbReference>
<protein>
    <submittedName>
        <fullName evidence="2">D-aminoacylase</fullName>
        <ecNumber evidence="2">3.5.1.81</ecNumber>
    </submittedName>
</protein>
<evidence type="ECO:0000259" key="1">
    <source>
        <dbReference type="Pfam" id="PF07969"/>
    </source>
</evidence>
<dbReference type="Gene3D" id="3.30.1490.130">
    <property type="entry name" value="D-aminoacylase. Domain 3"/>
    <property type="match status" value="1"/>
</dbReference>
<dbReference type="Proteomes" id="UP000494269">
    <property type="component" value="Unassembled WGS sequence"/>
</dbReference>
<dbReference type="InterPro" id="IPR050378">
    <property type="entry name" value="Metallo-dep_Hydrolases_sf"/>
</dbReference>
<dbReference type="InterPro" id="IPR023100">
    <property type="entry name" value="D-aminoacylase_insert_dom_sf"/>
</dbReference>
<dbReference type="PANTHER" id="PTHR11647:SF1">
    <property type="entry name" value="COLLAPSIN RESPONSE MEDIATOR PROTEIN"/>
    <property type="match status" value="1"/>
</dbReference>
<dbReference type="SUPFAM" id="SSF51556">
    <property type="entry name" value="Metallo-dependent hydrolases"/>
    <property type="match status" value="1"/>
</dbReference>
<dbReference type="EMBL" id="CADIJQ010000014">
    <property type="protein sequence ID" value="CAB3741113.1"/>
    <property type="molecule type" value="Genomic_DNA"/>
</dbReference>
<dbReference type="Gene3D" id="3.20.20.140">
    <property type="entry name" value="Metal-dependent hydrolases"/>
    <property type="match status" value="1"/>
</dbReference>
<dbReference type="Pfam" id="PF07969">
    <property type="entry name" value="Amidohydro_3"/>
    <property type="match status" value="1"/>
</dbReference>
<dbReference type="CDD" id="cd01297">
    <property type="entry name" value="D-aminoacylase"/>
    <property type="match status" value="1"/>
</dbReference>
<evidence type="ECO:0000313" key="3">
    <source>
        <dbReference type="Proteomes" id="UP000494269"/>
    </source>
</evidence>
<dbReference type="InterPro" id="IPR011059">
    <property type="entry name" value="Metal-dep_hydrolase_composite"/>
</dbReference>
<dbReference type="InterPro" id="IPR032466">
    <property type="entry name" value="Metal_Hydrolase"/>
</dbReference>
<sequence>MYDTLIGNVRVLDGTGGPEYRASVALANGRIAAIGGLPGAHARHIVDGTDLALAPGFIDVHTHDDTNVIRTPGMLPKLSQGVTTVVVGNCGISASPVSLRADPPDPMNLLGGRKDFNYPTFADYTRAIEAAQPAVNVAALVGHTALRSNHMDRLDRAATQDEVLAMREQLRDALAHGAIGLSTGLAYASAIEADTAEVKLLAEALDEFGALYTTHLRSEFAAILEAMQEAFDIAQHARVPVVVSHLKCAGAGNWGRTKEVLFTLESAGRLQHVGCDCYPYSASSSTLDLKQVTDEFDIDITWSVPHPEQARRKLADIAAEWGVSLLDAAKRLQPAGAVYHNMHEDDVRRVLSHPLTMVGSDGLPNDPMPHPRLWGAFPRVLGHYSRDVGLFPLIQAVHKMTGLSAARFGLAERGLVREGYHADLVLFNPDTVIDRATFAAPVQTAAGIEAVWVNGALSYHHGQPTGDRAGRWLPRSGDLRAGFAAANPLTPAPQTP</sequence>
<proteinExistence type="predicted"/>
<reference evidence="2 3" key="1">
    <citation type="submission" date="2020-04" db="EMBL/GenBank/DDBJ databases">
        <authorList>
            <person name="De Canck E."/>
        </authorList>
    </citation>
    <scope>NUCLEOTIDE SEQUENCE [LARGE SCALE GENOMIC DNA]</scope>
    <source>
        <strain evidence="2 3">LMG 3441</strain>
    </source>
</reference>
<dbReference type="EC" id="3.5.1.81" evidence="2"/>
<keyword evidence="2" id="KW-0378">Hydrolase</keyword>
<dbReference type="RefSeq" id="WP_175171670.1">
    <property type="nucleotide sequence ID" value="NZ_CADIJQ010000014.1"/>
</dbReference>
<feature type="domain" description="Amidohydrolase 3" evidence="1">
    <location>
        <begin position="45"/>
        <end position="458"/>
    </location>
</feature>
<gene>
    <name evidence="2" type="primary">dan_2</name>
    <name evidence="2" type="ORF">LMG3441_05642</name>
</gene>
<dbReference type="AlphaFoldDB" id="A0A6S7ASF4"/>
<dbReference type="GO" id="GO:0047420">
    <property type="term" value="F:N-acyl-D-amino-acid deacylase activity"/>
    <property type="evidence" value="ECO:0007669"/>
    <property type="project" value="UniProtKB-EC"/>
</dbReference>
<dbReference type="PANTHER" id="PTHR11647">
    <property type="entry name" value="HYDRANTOINASE/DIHYDROPYRIMIDINASE FAMILY MEMBER"/>
    <property type="match status" value="1"/>
</dbReference>
<dbReference type="InterPro" id="IPR013108">
    <property type="entry name" value="Amidohydro_3"/>
</dbReference>
<dbReference type="Gene3D" id="2.30.40.10">
    <property type="entry name" value="Urease, subunit C, domain 1"/>
    <property type="match status" value="1"/>
</dbReference>
<name>A0A6S7ASF4_9BURK</name>
<evidence type="ECO:0000313" key="2">
    <source>
        <dbReference type="EMBL" id="CAB3741113.1"/>
    </source>
</evidence>
<dbReference type="GO" id="GO:0005829">
    <property type="term" value="C:cytosol"/>
    <property type="evidence" value="ECO:0007669"/>
    <property type="project" value="TreeGrafter"/>
</dbReference>
<dbReference type="SUPFAM" id="SSF51338">
    <property type="entry name" value="Composite domain of metallo-dependent hydrolases"/>
    <property type="match status" value="1"/>
</dbReference>
<keyword evidence="3" id="KW-1185">Reference proteome</keyword>